<evidence type="ECO:0000256" key="4">
    <source>
        <dbReference type="ARBA" id="ARBA00022963"/>
    </source>
</evidence>
<protein>
    <submittedName>
        <fullName evidence="13">3-hydroxyacyl-CoA dehydrogenase</fullName>
    </submittedName>
</protein>
<evidence type="ECO:0000256" key="6">
    <source>
        <dbReference type="ARBA" id="ARBA00023027"/>
    </source>
</evidence>
<dbReference type="GO" id="GO:0070403">
    <property type="term" value="F:NAD+ binding"/>
    <property type="evidence" value="ECO:0007669"/>
    <property type="project" value="InterPro"/>
</dbReference>
<evidence type="ECO:0000313" key="13">
    <source>
        <dbReference type="EMBL" id="RZF63659.1"/>
    </source>
</evidence>
<dbReference type="InterPro" id="IPR036291">
    <property type="entry name" value="NAD(P)-bd_dom_sf"/>
</dbReference>
<keyword evidence="5" id="KW-0560">Oxidoreductase</keyword>
<feature type="domain" description="3-hydroxyacyl-CoA dehydrogenase C-terminal" evidence="11">
    <location>
        <begin position="498"/>
        <end position="594"/>
    </location>
</feature>
<comment type="caution">
    <text evidence="13">The sequence shown here is derived from an EMBL/GenBank/DDBJ whole genome shotgun (WGS) entry which is preliminary data.</text>
</comment>
<keyword evidence="14" id="KW-1185">Reference proteome</keyword>
<evidence type="ECO:0000256" key="2">
    <source>
        <dbReference type="ARBA" id="ARBA00007005"/>
    </source>
</evidence>
<keyword evidence="9" id="KW-0511">Multifunctional enzyme</keyword>
<keyword evidence="6" id="KW-0520">NAD</keyword>
<dbReference type="InterPro" id="IPR050136">
    <property type="entry name" value="FA_oxidation_alpha_subunit"/>
</dbReference>
<name>A0A4Q6Y2U0_9SPHN</name>
<comment type="pathway">
    <text evidence="1">Lipid metabolism; fatty acid beta-oxidation.</text>
</comment>
<keyword evidence="8" id="KW-0456">Lyase</keyword>
<evidence type="ECO:0000256" key="3">
    <source>
        <dbReference type="ARBA" id="ARBA00022832"/>
    </source>
</evidence>
<comment type="similarity">
    <text evidence="2">In the central section; belongs to the 3-hydroxyacyl-CoA dehydrogenase family.</text>
</comment>
<dbReference type="GO" id="GO:0006635">
    <property type="term" value="P:fatty acid beta-oxidation"/>
    <property type="evidence" value="ECO:0007669"/>
    <property type="project" value="UniProtKB-UniPathway"/>
</dbReference>
<sequence length="711" mass="75892">MAQYLTTQTADGVLTLTLDAQGAAVNTVSPEWIEAVTAAIEAAKADTAVSGIVITSAKPGFMAGADLNYILEHGKAMQPAEAFAFSQRATRLHRLIETCGKPVVAAMTGFALGGGYELALACTYRILADDPKAVVGLPEVNVGLLPGSGGTQRLPRMVGVQKALEVLLEGRSYPPLEALRLGLVDLVEPVGDVLAAAKAWLATNPDPVRTWDKKGFSIPESDGLLKQTTAGYFTVATAKLRAKYGDNYPAPIAILTCVFEGVQVPLDKGLLVESRHFAHLITDPVSRNIIRTTFVNKGAAEKGARRPVGVPKATVAKVGILGAGMMGAGIAYVSAKAGIDVVLLDASLAAAEKGKAYSARILAKEVEKGRTSQDKADALLARITPTVDYADLAGVDLVVEAVFEDTAIKADVTRQAQTVIGDTAVFASNTSTLPITQLAEAFARPEDFIGLHFFSPVERMALVEVILGRKTRPEALARALDYVAQIRKTPIVVNDSRGFYTSRVFQTFIHEGMELLREGVSPALIENAARQAGMPVGPLAVTDEVTLELPIKIVRQTESEDPDFRRPTSMEVMETMVDTLGRPGRRGGGGFYDYPEGGRKRLWPGLAEHFPPAAVQPSPAEVKKRLLYIQALETARCLEEQVLTHPADGDLGSVLGWGFPSWAGGTLSLIETVGLPEFVADCDRMAQAYGTRFAPTDKLRAMADAGKGFDW</sequence>
<dbReference type="InterPro" id="IPR029045">
    <property type="entry name" value="ClpP/crotonase-like_dom_sf"/>
</dbReference>
<feature type="domain" description="3-hydroxyacyl-CoA dehydrogenase NAD binding" evidence="12">
    <location>
        <begin position="317"/>
        <end position="495"/>
    </location>
</feature>
<dbReference type="EMBL" id="SGIS01000023">
    <property type="protein sequence ID" value="RZF63659.1"/>
    <property type="molecule type" value="Genomic_DNA"/>
</dbReference>
<evidence type="ECO:0000256" key="1">
    <source>
        <dbReference type="ARBA" id="ARBA00005005"/>
    </source>
</evidence>
<evidence type="ECO:0000259" key="12">
    <source>
        <dbReference type="Pfam" id="PF02737"/>
    </source>
</evidence>
<dbReference type="Proteomes" id="UP000292085">
    <property type="component" value="Unassembled WGS sequence"/>
</dbReference>
<dbReference type="GO" id="GO:0016509">
    <property type="term" value="F:long-chain (3S)-3-hydroxyacyl-CoA dehydrogenase (NAD+) activity"/>
    <property type="evidence" value="ECO:0007669"/>
    <property type="project" value="TreeGrafter"/>
</dbReference>
<dbReference type="OrthoDB" id="9771883at2"/>
<gene>
    <name evidence="13" type="ORF">EWE75_15130</name>
</gene>
<dbReference type="Gene3D" id="3.40.50.720">
    <property type="entry name" value="NAD(P)-binding Rossmann-like Domain"/>
    <property type="match status" value="1"/>
</dbReference>
<dbReference type="RefSeq" id="WP_130158952.1">
    <property type="nucleotide sequence ID" value="NZ_SGIS01000023.1"/>
</dbReference>
<evidence type="ECO:0000256" key="9">
    <source>
        <dbReference type="ARBA" id="ARBA00023268"/>
    </source>
</evidence>
<dbReference type="InterPro" id="IPR006176">
    <property type="entry name" value="3-OHacyl-CoA_DH_NAD-bd"/>
</dbReference>
<dbReference type="Pfam" id="PF00378">
    <property type="entry name" value="ECH_1"/>
    <property type="match status" value="1"/>
</dbReference>
<evidence type="ECO:0000256" key="10">
    <source>
        <dbReference type="ARBA" id="ARBA00049556"/>
    </source>
</evidence>
<evidence type="ECO:0000256" key="7">
    <source>
        <dbReference type="ARBA" id="ARBA00023098"/>
    </source>
</evidence>
<keyword evidence="3" id="KW-0276">Fatty acid metabolism</keyword>
<dbReference type="AlphaFoldDB" id="A0A4Q6Y2U0"/>
<dbReference type="SUPFAM" id="SSF48179">
    <property type="entry name" value="6-phosphogluconate dehydrogenase C-terminal domain-like"/>
    <property type="match status" value="2"/>
</dbReference>
<proteinExistence type="inferred from homology"/>
<dbReference type="InterPro" id="IPR006108">
    <property type="entry name" value="3HC_DH_C"/>
</dbReference>
<dbReference type="GO" id="GO:0004300">
    <property type="term" value="F:enoyl-CoA hydratase activity"/>
    <property type="evidence" value="ECO:0007669"/>
    <property type="project" value="TreeGrafter"/>
</dbReference>
<dbReference type="UniPathway" id="UPA00659"/>
<dbReference type="InterPro" id="IPR008927">
    <property type="entry name" value="6-PGluconate_DH-like_C_sf"/>
</dbReference>
<evidence type="ECO:0000256" key="5">
    <source>
        <dbReference type="ARBA" id="ARBA00023002"/>
    </source>
</evidence>
<dbReference type="Gene3D" id="3.90.226.10">
    <property type="entry name" value="2-enoyl-CoA Hydratase, Chain A, domain 1"/>
    <property type="match status" value="1"/>
</dbReference>
<dbReference type="CDD" id="cd06558">
    <property type="entry name" value="crotonase-like"/>
    <property type="match status" value="1"/>
</dbReference>
<dbReference type="FunFam" id="3.40.50.720:FF:000009">
    <property type="entry name" value="Fatty oxidation complex, alpha subunit"/>
    <property type="match status" value="1"/>
</dbReference>
<evidence type="ECO:0000256" key="8">
    <source>
        <dbReference type="ARBA" id="ARBA00023239"/>
    </source>
</evidence>
<evidence type="ECO:0000313" key="14">
    <source>
        <dbReference type="Proteomes" id="UP000292085"/>
    </source>
</evidence>
<dbReference type="SUPFAM" id="SSF51735">
    <property type="entry name" value="NAD(P)-binding Rossmann-fold domains"/>
    <property type="match status" value="1"/>
</dbReference>
<dbReference type="SUPFAM" id="SSF52096">
    <property type="entry name" value="ClpP/crotonase"/>
    <property type="match status" value="1"/>
</dbReference>
<comment type="catalytic activity">
    <reaction evidence="10">
        <text>a (3S)-3-hydroxyacyl-CoA + NAD(+) = a 3-oxoacyl-CoA + NADH + H(+)</text>
        <dbReference type="Rhea" id="RHEA:22432"/>
        <dbReference type="ChEBI" id="CHEBI:15378"/>
        <dbReference type="ChEBI" id="CHEBI:57318"/>
        <dbReference type="ChEBI" id="CHEBI:57540"/>
        <dbReference type="ChEBI" id="CHEBI:57945"/>
        <dbReference type="ChEBI" id="CHEBI:90726"/>
        <dbReference type="EC" id="1.1.1.35"/>
    </reaction>
</comment>
<dbReference type="Pfam" id="PF02737">
    <property type="entry name" value="3HCDH_N"/>
    <property type="match status" value="1"/>
</dbReference>
<dbReference type="PANTHER" id="PTHR43612">
    <property type="entry name" value="TRIFUNCTIONAL ENZYME SUBUNIT ALPHA"/>
    <property type="match status" value="1"/>
</dbReference>
<dbReference type="Gene3D" id="1.10.1040.50">
    <property type="match status" value="1"/>
</dbReference>
<keyword evidence="4" id="KW-0442">Lipid degradation</keyword>
<dbReference type="InterPro" id="IPR001753">
    <property type="entry name" value="Enoyl-CoA_hydra/iso"/>
</dbReference>
<dbReference type="PANTHER" id="PTHR43612:SF3">
    <property type="entry name" value="TRIFUNCTIONAL ENZYME SUBUNIT ALPHA, MITOCHONDRIAL"/>
    <property type="match status" value="1"/>
</dbReference>
<keyword evidence="7" id="KW-0443">Lipid metabolism</keyword>
<accession>A0A4Q6Y2U0</accession>
<organism evidence="13 14">
    <name type="scientific">Sphingomonas populi</name>
    <dbReference type="NCBI Taxonomy" id="2484750"/>
    <lineage>
        <taxon>Bacteria</taxon>
        <taxon>Pseudomonadati</taxon>
        <taxon>Pseudomonadota</taxon>
        <taxon>Alphaproteobacteria</taxon>
        <taxon>Sphingomonadales</taxon>
        <taxon>Sphingomonadaceae</taxon>
        <taxon>Sphingomonas</taxon>
    </lineage>
</organism>
<evidence type="ECO:0000259" key="11">
    <source>
        <dbReference type="Pfam" id="PF00725"/>
    </source>
</evidence>
<reference evidence="13 14" key="1">
    <citation type="submission" date="2019-02" db="EMBL/GenBank/DDBJ databases">
        <authorList>
            <person name="Li Y."/>
        </authorList>
    </citation>
    <scope>NUCLEOTIDE SEQUENCE [LARGE SCALE GENOMIC DNA]</scope>
    <source>
        <strain evidence="13 14">3-7</strain>
    </source>
</reference>
<dbReference type="Pfam" id="PF00725">
    <property type="entry name" value="3HCDH"/>
    <property type="match status" value="1"/>
</dbReference>